<organism evidence="2 3">
    <name type="scientific">Nitrospirillum amazonense</name>
    <dbReference type="NCBI Taxonomy" id="28077"/>
    <lineage>
        <taxon>Bacteria</taxon>
        <taxon>Pseudomonadati</taxon>
        <taxon>Pseudomonadota</taxon>
        <taxon>Alphaproteobacteria</taxon>
        <taxon>Rhodospirillales</taxon>
        <taxon>Azospirillaceae</taxon>
        <taxon>Nitrospirillum</taxon>
    </lineage>
</organism>
<evidence type="ECO:0000256" key="1">
    <source>
        <dbReference type="SAM" id="MobiDB-lite"/>
    </source>
</evidence>
<name>A0A560IDC2_9PROT</name>
<protein>
    <submittedName>
        <fullName evidence="2">Uncharacterized protein</fullName>
    </submittedName>
</protein>
<evidence type="ECO:0000313" key="2">
    <source>
        <dbReference type="EMBL" id="TWB56091.1"/>
    </source>
</evidence>
<dbReference type="EMBL" id="VITT01000013">
    <property type="protein sequence ID" value="TWB56091.1"/>
    <property type="molecule type" value="Genomic_DNA"/>
</dbReference>
<accession>A0A560IDC2</accession>
<dbReference type="AlphaFoldDB" id="A0A560IDC2"/>
<sequence>MGWDPSARARARQHGLRPYTLTGTEPSALVGPFLRPPCRPAARLVANTAITEACDRILALVPGR</sequence>
<feature type="region of interest" description="Disordered" evidence="1">
    <location>
        <begin position="1"/>
        <end position="23"/>
    </location>
</feature>
<evidence type="ECO:0000313" key="3">
    <source>
        <dbReference type="Proteomes" id="UP000318050"/>
    </source>
</evidence>
<dbReference type="Proteomes" id="UP000318050">
    <property type="component" value="Unassembled WGS sequence"/>
</dbReference>
<reference evidence="2 3" key="1">
    <citation type="submission" date="2019-06" db="EMBL/GenBank/DDBJ databases">
        <title>Genomic Encyclopedia of Type Strains, Phase IV (KMG-V): Genome sequencing to study the core and pangenomes of soil and plant-associated prokaryotes.</title>
        <authorList>
            <person name="Whitman W."/>
        </authorList>
    </citation>
    <scope>NUCLEOTIDE SEQUENCE [LARGE SCALE GENOMIC DNA]</scope>
    <source>
        <strain evidence="2 3">BR 11140</strain>
    </source>
</reference>
<proteinExistence type="predicted"/>
<gene>
    <name evidence="2" type="ORF">FBZ92_11384</name>
</gene>
<comment type="caution">
    <text evidence="2">The sequence shown here is derived from an EMBL/GenBank/DDBJ whole genome shotgun (WGS) entry which is preliminary data.</text>
</comment>